<dbReference type="AlphaFoldDB" id="A0A0C2MXD6"/>
<dbReference type="Proteomes" id="UP000031668">
    <property type="component" value="Unassembled WGS sequence"/>
</dbReference>
<name>A0A0C2MXD6_THEKT</name>
<dbReference type="InterPro" id="IPR036430">
    <property type="entry name" value="RNase_T2-like_sf"/>
</dbReference>
<feature type="chain" id="PRO_5002152629" evidence="2">
    <location>
        <begin position="22"/>
        <end position="214"/>
    </location>
</feature>
<organism evidence="3 4">
    <name type="scientific">Thelohanellus kitauei</name>
    <name type="common">Myxosporean</name>
    <dbReference type="NCBI Taxonomy" id="669202"/>
    <lineage>
        <taxon>Eukaryota</taxon>
        <taxon>Metazoa</taxon>
        <taxon>Cnidaria</taxon>
        <taxon>Myxozoa</taxon>
        <taxon>Myxosporea</taxon>
        <taxon>Bivalvulida</taxon>
        <taxon>Platysporina</taxon>
        <taxon>Myxobolidae</taxon>
        <taxon>Thelohanellus</taxon>
    </lineage>
</organism>
<gene>
    <name evidence="3" type="ORF">RF11_08263</name>
</gene>
<feature type="region of interest" description="Disordered" evidence="1">
    <location>
        <begin position="194"/>
        <end position="214"/>
    </location>
</feature>
<comment type="caution">
    <text evidence="3">The sequence shown here is derived from an EMBL/GenBank/DDBJ whole genome shotgun (WGS) entry which is preliminary data.</text>
</comment>
<protein>
    <submittedName>
        <fullName evidence="3">Uncharacterized protein</fullName>
    </submittedName>
</protein>
<evidence type="ECO:0000256" key="1">
    <source>
        <dbReference type="SAM" id="MobiDB-lite"/>
    </source>
</evidence>
<feature type="compositionally biased region" description="Polar residues" evidence="1">
    <location>
        <begin position="205"/>
        <end position="214"/>
    </location>
</feature>
<dbReference type="EMBL" id="JWZT01003566">
    <property type="protein sequence ID" value="KII66282.1"/>
    <property type="molecule type" value="Genomic_DNA"/>
</dbReference>
<keyword evidence="2" id="KW-0732">Signal</keyword>
<keyword evidence="4" id="KW-1185">Reference proteome</keyword>
<evidence type="ECO:0000313" key="3">
    <source>
        <dbReference type="EMBL" id="KII66282.1"/>
    </source>
</evidence>
<sequence length="214" mass="23764">MVMHYLVFTLFLALKLQLSFSAKCVYDFGDLGGLRRNKVLSDLRIATSILGEWTHCSQPPKSGDSACTGINTGLVKPHRIWYSAQNDTNNTFGDELFKSECETHRKPGESGDNFMGRVLADCTKMNGYVANVWCRVRRPSQRNIVQRILLSSNPVLNVIKDGCNAKYPYLTPFGLQIITHGDKQHFIDLEANSLRVDSPGPSPGATDTCQSPLP</sequence>
<dbReference type="Gene3D" id="3.90.730.10">
    <property type="entry name" value="Ribonuclease T2-like"/>
    <property type="match status" value="1"/>
</dbReference>
<dbReference type="GO" id="GO:0003723">
    <property type="term" value="F:RNA binding"/>
    <property type="evidence" value="ECO:0007669"/>
    <property type="project" value="InterPro"/>
</dbReference>
<evidence type="ECO:0000313" key="4">
    <source>
        <dbReference type="Proteomes" id="UP000031668"/>
    </source>
</evidence>
<dbReference type="GO" id="GO:0033897">
    <property type="term" value="F:ribonuclease T2 activity"/>
    <property type="evidence" value="ECO:0007669"/>
    <property type="project" value="InterPro"/>
</dbReference>
<accession>A0A0C2MXD6</accession>
<proteinExistence type="predicted"/>
<evidence type="ECO:0000256" key="2">
    <source>
        <dbReference type="SAM" id="SignalP"/>
    </source>
</evidence>
<reference evidence="3 4" key="1">
    <citation type="journal article" date="2014" name="Genome Biol. Evol.">
        <title>The genome of the myxosporean Thelohanellus kitauei shows adaptations to nutrient acquisition within its fish host.</title>
        <authorList>
            <person name="Yang Y."/>
            <person name="Xiong J."/>
            <person name="Zhou Z."/>
            <person name="Huo F."/>
            <person name="Miao W."/>
            <person name="Ran C."/>
            <person name="Liu Y."/>
            <person name="Zhang J."/>
            <person name="Feng J."/>
            <person name="Wang M."/>
            <person name="Wang M."/>
            <person name="Wang L."/>
            <person name="Yao B."/>
        </authorList>
    </citation>
    <scope>NUCLEOTIDE SEQUENCE [LARGE SCALE GENOMIC DNA]</scope>
    <source>
        <strain evidence="3">Wuqing</strain>
    </source>
</reference>
<feature type="signal peptide" evidence="2">
    <location>
        <begin position="1"/>
        <end position="21"/>
    </location>
</feature>